<accession>A0A0H2YPT7</accession>
<evidence type="ECO:0000313" key="2">
    <source>
        <dbReference type="EMBL" id="ABG82560.1"/>
    </source>
</evidence>
<organism evidence="2 3">
    <name type="scientific">Clostridium perfringens (strain ATCC 13124 / DSM 756 / JCM 1290 / NCIMB 6125 / NCTC 8237 / Type A)</name>
    <dbReference type="NCBI Taxonomy" id="195103"/>
    <lineage>
        <taxon>Bacteria</taxon>
        <taxon>Bacillati</taxon>
        <taxon>Bacillota</taxon>
        <taxon>Clostridia</taxon>
        <taxon>Eubacteriales</taxon>
        <taxon>Clostridiaceae</taxon>
        <taxon>Clostridium</taxon>
    </lineage>
</organism>
<dbReference type="eggNOG" id="COG2738">
    <property type="taxonomic scope" value="Bacteria"/>
</dbReference>
<dbReference type="AlphaFoldDB" id="A0A0H2YPT7"/>
<dbReference type="Pfam" id="PF04298">
    <property type="entry name" value="Zn_peptidase_2"/>
    <property type="match status" value="1"/>
</dbReference>
<keyword evidence="1" id="KW-0812">Transmembrane</keyword>
<feature type="transmembrane region" description="Helical" evidence="1">
    <location>
        <begin position="199"/>
        <end position="219"/>
    </location>
</feature>
<dbReference type="STRING" id="195103.CPF_1995"/>
<reference evidence="2 3" key="1">
    <citation type="journal article" date="2006" name="Genome Res.">
        <title>Skewed genomic variability in strains of the toxigenic bacterial pathogen, Clostridium perfringens.</title>
        <authorList>
            <person name="Myers G.S."/>
            <person name="Rasko D.A."/>
            <person name="Cheung J.K."/>
            <person name="Ravel J."/>
            <person name="Seshadri R."/>
            <person name="Deboy R.T."/>
            <person name="Ren Q."/>
            <person name="Varga J."/>
            <person name="Awad M.M."/>
            <person name="Brinkac L.M."/>
            <person name="Daugherty S.C."/>
            <person name="Haft D.H."/>
            <person name="Dodson R.J."/>
            <person name="Madupu R."/>
            <person name="Nelson W.C."/>
            <person name="Rosovitz M.J."/>
            <person name="Sullivan S.A."/>
            <person name="Khouri H."/>
            <person name="Dimitrov G.I."/>
            <person name="Watkins K.L."/>
            <person name="Mulligan S."/>
            <person name="Benton J."/>
            <person name="Radune D."/>
            <person name="Fisher D.J."/>
            <person name="Atkins H.S."/>
            <person name="Hiscox T."/>
            <person name="Jost B.H."/>
            <person name="Billington S.J."/>
            <person name="Songer J.G."/>
            <person name="McClane B.A."/>
            <person name="Titball R.W."/>
            <person name="Rood J.I."/>
            <person name="Melville S.B."/>
            <person name="Paulsen I.T."/>
        </authorList>
    </citation>
    <scope>NUCLEOTIDE SEQUENCE [LARGE SCALE GENOMIC DNA]</scope>
    <source>
        <strain evidence="3">ATCC 13124 / DSM 756 / JCM 1290 / NCIMB 6125 / NCTC 8237 / S 107 / Type A</strain>
    </source>
</reference>
<dbReference type="PANTHER" id="PTHR36434:SF1">
    <property type="entry name" value="MEMBRANE PROTEASE YUGP-RELATED"/>
    <property type="match status" value="1"/>
</dbReference>
<dbReference type="KEGG" id="cpf:CPF_1995"/>
<dbReference type="RefSeq" id="WP_003465352.1">
    <property type="nucleotide sequence ID" value="NC_008261.1"/>
</dbReference>
<evidence type="ECO:0000313" key="3">
    <source>
        <dbReference type="Proteomes" id="UP000001823"/>
    </source>
</evidence>
<feature type="transmembrane region" description="Helical" evidence="1">
    <location>
        <begin position="6"/>
        <end position="26"/>
    </location>
</feature>
<feature type="transmembrane region" description="Helical" evidence="1">
    <location>
        <begin position="135"/>
        <end position="163"/>
    </location>
</feature>
<proteinExistence type="predicted"/>
<keyword evidence="1" id="KW-0472">Membrane</keyword>
<dbReference type="Proteomes" id="UP000001823">
    <property type="component" value="Chromosome"/>
</dbReference>
<dbReference type="PANTHER" id="PTHR36434">
    <property type="entry name" value="MEMBRANE PROTEASE YUGP-RELATED"/>
    <property type="match status" value="1"/>
</dbReference>
<gene>
    <name evidence="2" type="ordered locus">CPF_1995</name>
</gene>
<name>A0A0H2YPT7_CLOP1</name>
<keyword evidence="3" id="KW-1185">Reference proteome</keyword>
<dbReference type="InterPro" id="IPR007395">
    <property type="entry name" value="Zn_peptidase_2"/>
</dbReference>
<protein>
    <submittedName>
        <fullName evidence="2">Neutral zinc metallopeptidase</fullName>
    </submittedName>
</protein>
<keyword evidence="1" id="KW-1133">Transmembrane helix</keyword>
<dbReference type="PaxDb" id="195103-CPF_1995"/>
<dbReference type="EMBL" id="CP000246">
    <property type="protein sequence ID" value="ABG82560.1"/>
    <property type="molecule type" value="Genomic_DNA"/>
</dbReference>
<dbReference type="HOGENOM" id="CLU_084406_0_0_9"/>
<sequence length="231" mass="25325">MFYPYYIDPTYLILIPAILISAWAQFKVSSTFNKYSTVRSINGYTGAQVARILLNDAGLQEVEIQQVPGRLSDHYDPRAKVLRLSSDVYGSTSVASIGVAAHEVGHAIQDKESYSALVFRNAIVPVVNFSSSLSWILFFIGILLSYSTLVTIGIILFSVVVLFQLVTLPVEFNASSRALKLLEARGILYDKEVDGARKVLSAAALTYVAATLMAVLQLVRLIAISNRNSND</sequence>
<evidence type="ECO:0000256" key="1">
    <source>
        <dbReference type="SAM" id="Phobius"/>
    </source>
</evidence>